<sequence length="1423" mass="158432">MSYQLLSLADFGSGIGSSEESGITDTILEYTFISDENFLLVILLTSQANIVTYHKTGSSSVTEIKSLAEIYSEWVEPIVISLTQDAAVVVLLLSNSEILLLPIHCLINTTWGKTNAIVSKPLKFSVENVSENEDQLCFRLPTSAFCFNSSSTNRSYLVYSNKAGTISIVDLQLKRLVSQVATTESIHHVNLYQEDKSKFILITQFTGAQALLPLEVDDFSVRETLSHIVPSELSSRHLLNTGLKFFNQNAGFICAINQNTSNIEIYKSIAYPNQLPSSVHKAPSNTWMVHYSSKLIVAIAESDKIFINTHFLPTNAETNSFVQVVCENSSKVIGIIPIVNCSSELEECLLISSTGLFILKPQKNVISVVADYLSNSYFAVDIFNQIANNLRYDPTDFCLSMLRAVLKSSNQSAYVLDGLISLAFEINVDIQKLMDLLNEFSQADLLLPFLSLKCEKDPANVTLRQFLFNAYMTKLWKLNNHCSENAREKEALEYEIRHFLIKFESSDEVLQIILKQSLWSCVAVLLSKDPIRHSVQVARSLIEMCSWNTVQNLDCLIKCISFLQWSSLDSTLAHALVSKMTNLVAVFTSISHLRVFIEAADSLLKRSFDFALPLFVITSIKALDIIPQTQNSQETEILPKLSCGPNCTAAVADQGQLLFWGDFSAGALRLKNEETRKRRRGPDSPSAGLPTKVSPNTRTRRTQLNKPTNSQVLIPKLVHLPSEFSADNKSQIISVSCGTEHVLALTEDGFVLTWGQNRYGQCGNGTKNEIVKPTVLKGDWGKAVSVHAGHYHSGLHNDRDEIWLWGWGMYGQLGNGNNQDVLEPTRISNLCYQNIVSISLGYAHSLFLKSNGKVFGCGAFCNGQLGVDPLDYGRQDQLKSFSIQEVPLPEPARLIASGYFHGISVSAKSNAVYEFGECPQSLKMKTFLMKRLRTNSLKENKSENQLQKANFDDSEVLKMSSITPAQTVIELPKDLPRDHMKIRKLCVWDASRIDCISAGFNHSALITAAGELYTWGKNLEMQLGHGNKKDRAQPSLVIEPRGVIWSYVQCARNSTTAVTKDGRVYAWGRNDKNQLGLGILKKPNSAVRRIIFKATKGPKSIDLPDDNHVAAPTVIPGLQVLTLKALARPELENQISIHLANADQVALTTISRFLTRHPSAMFSAVEVHLLAGDIIHALDVLVAICQRTELLLMLNEPQNEASVRSSSSNISDFPSQSHSKSPSPSQLHIDEDHHNGNPPSSKNTPATSQADTTISAFDSLLDRAWALVRCHPIREIQTMALVIMLFHHFPIYNRLSADQRLCRLIESFLEPGPVNLAEFGRSISSNRRITEMGIKERYSYLKSARVPGSTSQKYIQLRQKCDRMLSADQLRFFAQCGHYEKCVVESGPAKLEFASCRNRLKKCTRCVTKGRLVTCQRVDRSSV</sequence>
<comment type="caution">
    <text evidence="5">The sequence shown here is derived from an EMBL/GenBank/DDBJ whole genome shotgun (WGS) entry which is preliminary data.</text>
</comment>
<dbReference type="PROSITE" id="PS50012">
    <property type="entry name" value="RCC1_3"/>
    <property type="match status" value="5"/>
</dbReference>
<dbReference type="InterPro" id="IPR058923">
    <property type="entry name" value="RCC1-like_dom"/>
</dbReference>
<name>A0AAD4NIM6_9BILA</name>
<dbReference type="PRINTS" id="PR00633">
    <property type="entry name" value="RCCNDNSATION"/>
</dbReference>
<dbReference type="InterPro" id="IPR000408">
    <property type="entry name" value="Reg_chr_condens"/>
</dbReference>
<evidence type="ECO:0000256" key="1">
    <source>
        <dbReference type="ARBA" id="ARBA00022737"/>
    </source>
</evidence>
<keyword evidence="6" id="KW-1185">Reference proteome</keyword>
<dbReference type="Proteomes" id="UP001201812">
    <property type="component" value="Unassembled WGS sequence"/>
</dbReference>
<gene>
    <name evidence="5" type="ORF">DdX_03052</name>
</gene>
<dbReference type="PANTHER" id="PTHR22870:SF408">
    <property type="entry name" value="OS09G0560450 PROTEIN"/>
    <property type="match status" value="1"/>
</dbReference>
<evidence type="ECO:0000313" key="6">
    <source>
        <dbReference type="Proteomes" id="UP001201812"/>
    </source>
</evidence>
<dbReference type="InterPro" id="IPR051210">
    <property type="entry name" value="Ub_ligase/GEF_domain"/>
</dbReference>
<dbReference type="Pfam" id="PF00415">
    <property type="entry name" value="RCC1"/>
    <property type="match status" value="2"/>
</dbReference>
<dbReference type="Pfam" id="PF25390">
    <property type="entry name" value="WD40_RLD"/>
    <property type="match status" value="1"/>
</dbReference>
<dbReference type="InterPro" id="IPR009091">
    <property type="entry name" value="RCC1/BLIP-II"/>
</dbReference>
<feature type="domain" description="RCC1-like" evidence="4">
    <location>
        <begin position="630"/>
        <end position="916"/>
    </location>
</feature>
<feature type="region of interest" description="Disordered" evidence="3">
    <location>
        <begin position="671"/>
        <end position="707"/>
    </location>
</feature>
<feature type="repeat" description="RCC1" evidence="2">
    <location>
        <begin position="1062"/>
        <end position="1106"/>
    </location>
</feature>
<evidence type="ECO:0000259" key="4">
    <source>
        <dbReference type="Pfam" id="PF25390"/>
    </source>
</evidence>
<organism evidence="5 6">
    <name type="scientific">Ditylenchus destructor</name>
    <dbReference type="NCBI Taxonomy" id="166010"/>
    <lineage>
        <taxon>Eukaryota</taxon>
        <taxon>Metazoa</taxon>
        <taxon>Ecdysozoa</taxon>
        <taxon>Nematoda</taxon>
        <taxon>Chromadorea</taxon>
        <taxon>Rhabditida</taxon>
        <taxon>Tylenchina</taxon>
        <taxon>Tylenchomorpha</taxon>
        <taxon>Sphaerularioidea</taxon>
        <taxon>Anguinidae</taxon>
        <taxon>Anguininae</taxon>
        <taxon>Ditylenchus</taxon>
    </lineage>
</organism>
<feature type="repeat" description="RCC1" evidence="2">
    <location>
        <begin position="1010"/>
        <end position="1061"/>
    </location>
</feature>
<feature type="repeat" description="RCC1" evidence="2">
    <location>
        <begin position="749"/>
        <end position="799"/>
    </location>
</feature>
<protein>
    <submittedName>
        <fullName evidence="5">Regulator of chromosome condensation (RCC1) repeat domain-containing protein</fullName>
    </submittedName>
</protein>
<dbReference type="PANTHER" id="PTHR22870">
    <property type="entry name" value="REGULATOR OF CHROMOSOME CONDENSATION"/>
    <property type="match status" value="1"/>
</dbReference>
<feature type="region of interest" description="Disordered" evidence="3">
    <location>
        <begin position="1203"/>
        <end position="1249"/>
    </location>
</feature>
<feature type="repeat" description="RCC1" evidence="2">
    <location>
        <begin position="800"/>
        <end position="851"/>
    </location>
</feature>
<accession>A0AAD4NIM6</accession>
<dbReference type="EMBL" id="JAKKPZ010000002">
    <property type="protein sequence ID" value="KAI1726337.1"/>
    <property type="molecule type" value="Genomic_DNA"/>
</dbReference>
<proteinExistence type="predicted"/>
<reference evidence="5" key="1">
    <citation type="submission" date="2022-01" db="EMBL/GenBank/DDBJ databases">
        <title>Genome Sequence Resource for Two Populations of Ditylenchus destructor, the Migratory Endoparasitic Phytonematode.</title>
        <authorList>
            <person name="Zhang H."/>
            <person name="Lin R."/>
            <person name="Xie B."/>
        </authorList>
    </citation>
    <scope>NUCLEOTIDE SEQUENCE</scope>
    <source>
        <strain evidence="5">BazhouSP</strain>
    </source>
</reference>
<dbReference type="Gene3D" id="2.130.10.30">
    <property type="entry name" value="Regulator of chromosome condensation 1/beta-lactamase-inhibitor protein II"/>
    <property type="match status" value="2"/>
</dbReference>
<feature type="compositionally biased region" description="Low complexity" evidence="3">
    <location>
        <begin position="1211"/>
        <end position="1225"/>
    </location>
</feature>
<evidence type="ECO:0000313" key="5">
    <source>
        <dbReference type="EMBL" id="KAI1726337.1"/>
    </source>
</evidence>
<keyword evidence="1" id="KW-0677">Repeat</keyword>
<feature type="repeat" description="RCC1" evidence="2">
    <location>
        <begin position="655"/>
        <end position="748"/>
    </location>
</feature>
<dbReference type="PROSITE" id="PS00626">
    <property type="entry name" value="RCC1_2"/>
    <property type="match status" value="1"/>
</dbReference>
<evidence type="ECO:0000256" key="2">
    <source>
        <dbReference type="PROSITE-ProRule" id="PRU00235"/>
    </source>
</evidence>
<dbReference type="SUPFAM" id="SSF50985">
    <property type="entry name" value="RCC1/BLIP-II"/>
    <property type="match status" value="2"/>
</dbReference>
<evidence type="ECO:0000256" key="3">
    <source>
        <dbReference type="SAM" id="MobiDB-lite"/>
    </source>
</evidence>
<feature type="compositionally biased region" description="Polar residues" evidence="3">
    <location>
        <begin position="1237"/>
        <end position="1249"/>
    </location>
</feature>